<dbReference type="EMBL" id="CM023491">
    <property type="protein sequence ID" value="KAH6940559.1"/>
    <property type="molecule type" value="Genomic_DNA"/>
</dbReference>
<organism evidence="1 2">
    <name type="scientific">Hyalomma asiaticum</name>
    <name type="common">Tick</name>
    <dbReference type="NCBI Taxonomy" id="266040"/>
    <lineage>
        <taxon>Eukaryota</taxon>
        <taxon>Metazoa</taxon>
        <taxon>Ecdysozoa</taxon>
        <taxon>Arthropoda</taxon>
        <taxon>Chelicerata</taxon>
        <taxon>Arachnida</taxon>
        <taxon>Acari</taxon>
        <taxon>Parasitiformes</taxon>
        <taxon>Ixodida</taxon>
        <taxon>Ixodoidea</taxon>
        <taxon>Ixodidae</taxon>
        <taxon>Hyalomminae</taxon>
        <taxon>Hyalomma</taxon>
    </lineage>
</organism>
<evidence type="ECO:0000313" key="1">
    <source>
        <dbReference type="EMBL" id="KAH6940559.1"/>
    </source>
</evidence>
<sequence length="203" mass="22794">MKQIEVCHQCGRIGHRADVCVNPAASRIRTKNMTAKCNASCADRTIPQLINTAKKDIKCPTSLRNADGKKHDGKKRNTRITHRSCTPAGGQLTEATTAAGAHNEEIIHHPTCTEEARRHQATEPDLAQDTDLDRHSAPTAEPPPHSREGYWTRRQPDPHHHKLRRAGQARPLGRNGRQERNPLVSKRLKELAHIKQHNTLFVE</sequence>
<reference evidence="1" key="1">
    <citation type="submission" date="2020-05" db="EMBL/GenBank/DDBJ databases">
        <title>Large-scale comparative analyses of tick genomes elucidate their genetic diversity and vector capacities.</title>
        <authorList>
            <person name="Jia N."/>
            <person name="Wang J."/>
            <person name="Shi W."/>
            <person name="Du L."/>
            <person name="Sun Y."/>
            <person name="Zhan W."/>
            <person name="Jiang J."/>
            <person name="Wang Q."/>
            <person name="Zhang B."/>
            <person name="Ji P."/>
            <person name="Sakyi L.B."/>
            <person name="Cui X."/>
            <person name="Yuan T."/>
            <person name="Jiang B."/>
            <person name="Yang W."/>
            <person name="Lam T.T.-Y."/>
            <person name="Chang Q."/>
            <person name="Ding S."/>
            <person name="Wang X."/>
            <person name="Zhu J."/>
            <person name="Ruan X."/>
            <person name="Zhao L."/>
            <person name="Wei J."/>
            <person name="Que T."/>
            <person name="Du C."/>
            <person name="Cheng J."/>
            <person name="Dai P."/>
            <person name="Han X."/>
            <person name="Huang E."/>
            <person name="Gao Y."/>
            <person name="Liu J."/>
            <person name="Shao H."/>
            <person name="Ye R."/>
            <person name="Li L."/>
            <person name="Wei W."/>
            <person name="Wang X."/>
            <person name="Wang C."/>
            <person name="Yang T."/>
            <person name="Huo Q."/>
            <person name="Li W."/>
            <person name="Guo W."/>
            <person name="Chen H."/>
            <person name="Zhou L."/>
            <person name="Ni X."/>
            <person name="Tian J."/>
            <person name="Zhou Y."/>
            <person name="Sheng Y."/>
            <person name="Liu T."/>
            <person name="Pan Y."/>
            <person name="Xia L."/>
            <person name="Li J."/>
            <person name="Zhao F."/>
            <person name="Cao W."/>
        </authorList>
    </citation>
    <scope>NUCLEOTIDE SEQUENCE</scope>
    <source>
        <strain evidence="1">Hyas-2018</strain>
    </source>
</reference>
<accession>A0ACB7T328</accession>
<dbReference type="Proteomes" id="UP000821845">
    <property type="component" value="Chromosome 11"/>
</dbReference>
<evidence type="ECO:0000313" key="2">
    <source>
        <dbReference type="Proteomes" id="UP000821845"/>
    </source>
</evidence>
<protein>
    <submittedName>
        <fullName evidence="1">Uncharacterized protein</fullName>
    </submittedName>
</protein>
<proteinExistence type="predicted"/>
<keyword evidence="2" id="KW-1185">Reference proteome</keyword>
<gene>
    <name evidence="1" type="ORF">HPB50_000794</name>
</gene>
<name>A0ACB7T328_HYAAI</name>
<comment type="caution">
    <text evidence="1">The sequence shown here is derived from an EMBL/GenBank/DDBJ whole genome shotgun (WGS) entry which is preliminary data.</text>
</comment>